<keyword evidence="11" id="KW-0732">Signal</keyword>
<evidence type="ECO:0000256" key="1">
    <source>
        <dbReference type="ARBA" id="ARBA00001107"/>
    </source>
</evidence>
<evidence type="ECO:0000259" key="25">
    <source>
        <dbReference type="PROSITE" id="PS50835"/>
    </source>
</evidence>
<dbReference type="InterPro" id="IPR036265">
    <property type="entry name" value="HIT-like_sf"/>
</dbReference>
<dbReference type="GO" id="GO:0008270">
    <property type="term" value="F:zinc ion binding"/>
    <property type="evidence" value="ECO:0007669"/>
    <property type="project" value="InterPro"/>
</dbReference>
<evidence type="ECO:0000256" key="11">
    <source>
        <dbReference type="ARBA" id="ARBA00022729"/>
    </source>
</evidence>
<evidence type="ECO:0000256" key="2">
    <source>
        <dbReference type="ARBA" id="ARBA00001947"/>
    </source>
</evidence>
<evidence type="ECO:0000256" key="12">
    <source>
        <dbReference type="ARBA" id="ARBA00022737"/>
    </source>
</evidence>
<evidence type="ECO:0000256" key="3">
    <source>
        <dbReference type="ARBA" id="ARBA00004479"/>
    </source>
</evidence>
<keyword evidence="13" id="KW-0862">Zinc</keyword>
<dbReference type="Gene3D" id="2.60.40.10">
    <property type="entry name" value="Immunoglobulins"/>
    <property type="match status" value="2"/>
</dbReference>
<dbReference type="InterPro" id="IPR036116">
    <property type="entry name" value="FN3_sf"/>
</dbReference>
<dbReference type="PROSITE" id="PS00117">
    <property type="entry name" value="GAL_P_UDP_TRANSF_I"/>
    <property type="match status" value="1"/>
</dbReference>
<dbReference type="EC" id="2.7.7.12" evidence="22"/>
<dbReference type="SUPFAM" id="SSF49265">
    <property type="entry name" value="Fibronectin type III"/>
    <property type="match status" value="2"/>
</dbReference>
<dbReference type="InterPro" id="IPR003530">
    <property type="entry name" value="Hematopoietin_rcpt_L_F3_CS"/>
</dbReference>
<dbReference type="InterPro" id="IPR005850">
    <property type="entry name" value="GalP_Utransf_C"/>
</dbReference>
<evidence type="ECO:0000256" key="7">
    <source>
        <dbReference type="ARBA" id="ARBA00022679"/>
    </source>
</evidence>
<protein>
    <recommendedName>
        <fullName evidence="22">Galactose-1-phosphate uridylyltransferase</fullName>
        <ecNumber evidence="22">2.7.7.12</ecNumber>
    </recommendedName>
</protein>
<dbReference type="OrthoDB" id="418412at2759"/>
<organism evidence="27 28">
    <name type="scientific">Galemys pyrenaicus</name>
    <name type="common">Iberian desman</name>
    <name type="synonym">Pyrenean desman</name>
    <dbReference type="NCBI Taxonomy" id="202257"/>
    <lineage>
        <taxon>Eukaryota</taxon>
        <taxon>Metazoa</taxon>
        <taxon>Chordata</taxon>
        <taxon>Craniata</taxon>
        <taxon>Vertebrata</taxon>
        <taxon>Euteleostomi</taxon>
        <taxon>Mammalia</taxon>
        <taxon>Eutheria</taxon>
        <taxon>Laurasiatheria</taxon>
        <taxon>Eulipotyphla</taxon>
        <taxon>Talpidae</taxon>
        <taxon>Galemys</taxon>
    </lineage>
</organism>
<feature type="region of interest" description="Disordered" evidence="23">
    <location>
        <begin position="774"/>
        <end position="821"/>
    </location>
</feature>
<name>A0A8J6DDF2_GALPY</name>
<evidence type="ECO:0000256" key="10">
    <source>
        <dbReference type="ARBA" id="ARBA00022723"/>
    </source>
</evidence>
<dbReference type="CDD" id="cd00608">
    <property type="entry name" value="GalT"/>
    <property type="match status" value="1"/>
</dbReference>
<evidence type="ECO:0000256" key="18">
    <source>
        <dbReference type="ARBA" id="ARBA00023170"/>
    </source>
</evidence>
<dbReference type="FunFam" id="3.30.428.10:FF:000028">
    <property type="entry name" value="Galactose-1-phosphate uridylyltransferase"/>
    <property type="match status" value="1"/>
</dbReference>
<comment type="similarity">
    <text evidence="5">Belongs to the type I cytokine receptor family. Type 3 subfamily.</text>
</comment>
<dbReference type="InterPro" id="IPR001937">
    <property type="entry name" value="GalP_UDPtransf1"/>
</dbReference>
<dbReference type="PROSITE" id="PS50835">
    <property type="entry name" value="IG_LIKE"/>
    <property type="match status" value="1"/>
</dbReference>
<dbReference type="PANTHER" id="PTHR11943">
    <property type="entry name" value="GALACTOSE-1-PHOSPHATE URIDYLYLTRANSFERASE"/>
    <property type="match status" value="1"/>
</dbReference>
<dbReference type="GO" id="GO:0004896">
    <property type="term" value="F:cytokine receptor activity"/>
    <property type="evidence" value="ECO:0007669"/>
    <property type="project" value="InterPro"/>
</dbReference>
<keyword evidence="8 24" id="KW-0812">Transmembrane</keyword>
<evidence type="ECO:0000256" key="4">
    <source>
        <dbReference type="ARBA" id="ARBA00004947"/>
    </source>
</evidence>
<comment type="catalytic activity">
    <reaction evidence="1 22">
        <text>alpha-D-galactose 1-phosphate + UDP-alpha-D-glucose = alpha-D-glucose 1-phosphate + UDP-alpha-D-galactose</text>
        <dbReference type="Rhea" id="RHEA:13989"/>
        <dbReference type="ChEBI" id="CHEBI:58336"/>
        <dbReference type="ChEBI" id="CHEBI:58601"/>
        <dbReference type="ChEBI" id="CHEBI:58885"/>
        <dbReference type="ChEBI" id="CHEBI:66914"/>
        <dbReference type="EC" id="2.7.7.12"/>
    </reaction>
</comment>
<keyword evidence="7 22" id="KW-0808">Transferase</keyword>
<dbReference type="GO" id="GO:0033499">
    <property type="term" value="P:galactose catabolic process via UDP-galactose, Leloir pathway"/>
    <property type="evidence" value="ECO:0007669"/>
    <property type="project" value="TreeGrafter"/>
</dbReference>
<dbReference type="AlphaFoldDB" id="A0A8J6DDF2"/>
<comment type="similarity">
    <text evidence="6 22">Belongs to the galactose-1-phosphate uridylyltransferase type 1 family.</text>
</comment>
<dbReference type="CDD" id="cd00063">
    <property type="entry name" value="FN3"/>
    <property type="match status" value="1"/>
</dbReference>
<keyword evidence="19" id="KW-0325">Glycoprotein</keyword>
<dbReference type="InterPro" id="IPR007110">
    <property type="entry name" value="Ig-like_dom"/>
</dbReference>
<comment type="pathway">
    <text evidence="4 22">Carbohydrate metabolism; galactose metabolism.</text>
</comment>
<evidence type="ECO:0000256" key="13">
    <source>
        <dbReference type="ARBA" id="ARBA00022833"/>
    </source>
</evidence>
<gene>
    <name evidence="27" type="ORF">J0S82_016665</name>
</gene>
<evidence type="ECO:0000256" key="14">
    <source>
        <dbReference type="ARBA" id="ARBA00022989"/>
    </source>
</evidence>
<dbReference type="InterPro" id="IPR013783">
    <property type="entry name" value="Ig-like_fold"/>
</dbReference>
<keyword evidence="9 22" id="KW-0548">Nucleotidyltransferase</keyword>
<evidence type="ECO:0000259" key="26">
    <source>
        <dbReference type="PROSITE" id="PS50853"/>
    </source>
</evidence>
<dbReference type="FunFam" id="2.60.40.10:FF:000136">
    <property type="entry name" value="Ciliary neurotrophic factor receptor alpha"/>
    <property type="match status" value="1"/>
</dbReference>
<evidence type="ECO:0000256" key="15">
    <source>
        <dbReference type="ARBA" id="ARBA00023136"/>
    </source>
</evidence>
<evidence type="ECO:0000256" key="16">
    <source>
        <dbReference type="ARBA" id="ARBA00023144"/>
    </source>
</evidence>
<dbReference type="Pfam" id="PF01087">
    <property type="entry name" value="GalP_UDP_transf"/>
    <property type="match status" value="2"/>
</dbReference>
<dbReference type="InterPro" id="IPR005849">
    <property type="entry name" value="GalP_Utransf_N"/>
</dbReference>
<dbReference type="GO" id="GO:0005737">
    <property type="term" value="C:cytoplasm"/>
    <property type="evidence" value="ECO:0007669"/>
    <property type="project" value="TreeGrafter"/>
</dbReference>
<reference evidence="27" key="1">
    <citation type="journal article" date="2021" name="Evol. Appl.">
        <title>The genome of the Pyrenean desman and the effects of bottlenecks and inbreeding on the genomic landscape of an endangered species.</title>
        <authorList>
            <person name="Escoda L."/>
            <person name="Castresana J."/>
        </authorList>
    </citation>
    <scope>NUCLEOTIDE SEQUENCE</scope>
    <source>
        <strain evidence="27">IBE-C5619</strain>
    </source>
</reference>
<feature type="region of interest" description="Disordered" evidence="23">
    <location>
        <begin position="615"/>
        <end position="637"/>
    </location>
</feature>
<dbReference type="Proteomes" id="UP000700334">
    <property type="component" value="Unassembled WGS sequence"/>
</dbReference>
<comment type="cofactor">
    <cofactor evidence="2">
        <name>Zn(2+)</name>
        <dbReference type="ChEBI" id="CHEBI:29105"/>
    </cofactor>
</comment>
<dbReference type="NCBIfam" id="TIGR00209">
    <property type="entry name" value="galT_1"/>
    <property type="match status" value="1"/>
</dbReference>
<evidence type="ECO:0000256" key="5">
    <source>
        <dbReference type="ARBA" id="ARBA00010890"/>
    </source>
</evidence>
<evidence type="ECO:0000313" key="27">
    <source>
        <dbReference type="EMBL" id="KAG8505882.1"/>
    </source>
</evidence>
<evidence type="ECO:0000256" key="6">
    <source>
        <dbReference type="ARBA" id="ARBA00010951"/>
    </source>
</evidence>
<evidence type="ECO:0000313" key="28">
    <source>
        <dbReference type="Proteomes" id="UP000700334"/>
    </source>
</evidence>
<evidence type="ECO:0000256" key="22">
    <source>
        <dbReference type="RuleBase" id="RU000506"/>
    </source>
</evidence>
<keyword evidence="12" id="KW-0677">Repeat</keyword>
<dbReference type="PROSITE" id="PS50853">
    <property type="entry name" value="FN3"/>
    <property type="match status" value="1"/>
</dbReference>
<dbReference type="InterPro" id="IPR003961">
    <property type="entry name" value="FN3_dom"/>
</dbReference>
<dbReference type="PANTHER" id="PTHR11943:SF1">
    <property type="entry name" value="GALACTOSE-1-PHOSPHATE URIDYLYLTRANSFERASE"/>
    <property type="match status" value="1"/>
</dbReference>
<keyword evidence="10 22" id="KW-0479">Metal-binding</keyword>
<comment type="subcellular location">
    <subcellularLocation>
        <location evidence="3">Membrane</location>
        <topology evidence="3">Single-pass type I membrane protein</topology>
    </subcellularLocation>
</comment>
<feature type="compositionally biased region" description="Pro residues" evidence="23">
    <location>
        <begin position="807"/>
        <end position="816"/>
    </location>
</feature>
<accession>A0A8J6DDF2</accession>
<keyword evidence="15 24" id="KW-0472">Membrane</keyword>
<dbReference type="PROSITE" id="PS01354">
    <property type="entry name" value="HEMATOPO_REC_L_F3"/>
    <property type="match status" value="1"/>
</dbReference>
<keyword evidence="20 22" id="KW-0119">Carbohydrate metabolism</keyword>
<evidence type="ECO:0000256" key="17">
    <source>
        <dbReference type="ARBA" id="ARBA00023157"/>
    </source>
</evidence>
<dbReference type="FunFam" id="2.60.40.10:FF:000545">
    <property type="entry name" value="Interleukin-11 receptor subunit alpha"/>
    <property type="match status" value="1"/>
</dbReference>
<comment type="caution">
    <text evidence="27">The sequence shown here is derived from an EMBL/GenBank/DDBJ whole genome shotgun (WGS) entry which is preliminary data.</text>
</comment>
<dbReference type="Gene3D" id="3.30.428.10">
    <property type="entry name" value="HIT-like"/>
    <property type="match status" value="2"/>
</dbReference>
<feature type="domain" description="Ig-like" evidence="25">
    <location>
        <begin position="491"/>
        <end position="574"/>
    </location>
</feature>
<dbReference type="SMART" id="SM00060">
    <property type="entry name" value="FN3"/>
    <property type="match status" value="2"/>
</dbReference>
<dbReference type="Pfam" id="PF02744">
    <property type="entry name" value="GalP_UDP_tr_C"/>
    <property type="match status" value="1"/>
</dbReference>
<keyword evidence="17" id="KW-1015">Disulfide bond</keyword>
<proteinExistence type="inferred from homology"/>
<evidence type="ECO:0000256" key="9">
    <source>
        <dbReference type="ARBA" id="ARBA00022695"/>
    </source>
</evidence>
<dbReference type="SUPFAM" id="SSF48726">
    <property type="entry name" value="Immunoglobulin"/>
    <property type="match status" value="1"/>
</dbReference>
<keyword evidence="14 24" id="KW-1133">Transmembrane helix</keyword>
<dbReference type="InterPro" id="IPR036179">
    <property type="entry name" value="Ig-like_dom_sf"/>
</dbReference>
<dbReference type="FunFam" id="3.30.428.10:FF:000001">
    <property type="entry name" value="Galactose-1-phosphate uridylyltransferase"/>
    <property type="match status" value="1"/>
</dbReference>
<keyword evidence="21" id="KW-0393">Immunoglobulin domain</keyword>
<dbReference type="UniPathway" id="UPA00214"/>
<dbReference type="GO" id="GO:0008108">
    <property type="term" value="F:UDP-glucose:hexose-1-phosphate uridylyltransferase activity"/>
    <property type="evidence" value="ECO:0007669"/>
    <property type="project" value="UniProtKB-EC"/>
</dbReference>
<feature type="domain" description="Fibronectin type-III" evidence="26">
    <location>
        <begin position="684"/>
        <end position="781"/>
    </location>
</feature>
<keyword evidence="18 27" id="KW-0675">Receptor</keyword>
<evidence type="ECO:0000256" key="20">
    <source>
        <dbReference type="ARBA" id="ARBA00023277"/>
    </source>
</evidence>
<evidence type="ECO:0000256" key="23">
    <source>
        <dbReference type="SAM" id="MobiDB-lite"/>
    </source>
</evidence>
<feature type="region of interest" description="Disordered" evidence="23">
    <location>
        <begin position="1"/>
        <end position="77"/>
    </location>
</feature>
<sequence>MAWWPPPESHVPVAGQSRGGTGSPRAAERRLTAGETFPPVPPGHLRSRRFPLRGLMSRSGADSEPQQPAPEADATATTFRASEHQHIRYNPLQDEWVLVSAHRMKRPWQGQVEPALQKTVPRHDPRNPLCPGATRANGEVSLYSLHLQAGPGRVAAPYSCSPSTGASDTFCVNPHYDGTFLFDNDFPALQPDAPNPGNLALAILGGDGGVCRELGPLGDFYWALGDFYKVMCFHPWSDVTLPLMSVPEIRAVVDAWASITEELGAQYPWVQIFENKGAMMGCSNPHPHCQVWASSFLPDIVQREERSQRAYQSQHGEPLLMEYGRQELLRKERLVLTSEHWLVLVPFWAVWPFQTLLLPRRHVRRLPELTAAERDDLASVMKKLLTKYDNLFETSFPYSMGWHGAPTGSKADADGHWQLHAHYYPPLLRSATVRKFMVGYEMLAQAQRDLTPEQVRIQSTLDPRMSSSCSGLSRVLVAVATALVSASSPCPQAWGPPGVQYGQPGRPMTLCCPGVTAGAPVSWFRDGELRLLQGPDSGLGHELVLAQAESTDEGTYVCRTLDGALGGMVTLQLGYPPARPVVSCQAADYENFSCTWSPSQVSGLPTRYLTSYRKKTVPGADGQRRSSSTGPWPCPQDPPGAARCVVHGAEFWSQYRINVTEVNPLGASTRLLDVSLQSILRPDPPQGLQVESVPGYPRRLRASWMYPASWPRQPHFLLKFRLQYRPAQHPAWSTVEPAGLEEVITDAVAGLPHAVRVSARDFLDAGTWSAWSPEAWGTPSSGPSIPAGAKPHIQQQEEGPQEDSSTPPRPSLQPDPRPLDHRDPLEQVAVLASLGIFSFLGLAAGALALGLWLRLRPGGKDEPQKPGFLAPIIPVDKLP</sequence>
<keyword evidence="16 22" id="KW-0299">Galactose metabolism</keyword>
<dbReference type="InterPro" id="IPR019779">
    <property type="entry name" value="GalP_UDPtransf1_His-AS"/>
</dbReference>
<feature type="compositionally biased region" description="Polar residues" evidence="23">
    <location>
        <begin position="793"/>
        <end position="806"/>
    </location>
</feature>
<feature type="transmembrane region" description="Helical" evidence="24">
    <location>
        <begin position="828"/>
        <end position="853"/>
    </location>
</feature>
<evidence type="ECO:0000256" key="21">
    <source>
        <dbReference type="ARBA" id="ARBA00023319"/>
    </source>
</evidence>
<feature type="non-terminal residue" evidence="27">
    <location>
        <position position="1"/>
    </location>
</feature>
<dbReference type="GO" id="GO:0016020">
    <property type="term" value="C:membrane"/>
    <property type="evidence" value="ECO:0007669"/>
    <property type="project" value="UniProtKB-SubCell"/>
</dbReference>
<dbReference type="EMBL" id="JAGFMF010012211">
    <property type="protein sequence ID" value="KAG8505882.1"/>
    <property type="molecule type" value="Genomic_DNA"/>
</dbReference>
<evidence type="ECO:0000256" key="24">
    <source>
        <dbReference type="SAM" id="Phobius"/>
    </source>
</evidence>
<evidence type="ECO:0000256" key="19">
    <source>
        <dbReference type="ARBA" id="ARBA00023180"/>
    </source>
</evidence>
<dbReference type="SUPFAM" id="SSF54197">
    <property type="entry name" value="HIT-like"/>
    <property type="match status" value="2"/>
</dbReference>
<keyword evidence="28" id="KW-1185">Reference proteome</keyword>
<evidence type="ECO:0000256" key="8">
    <source>
        <dbReference type="ARBA" id="ARBA00022692"/>
    </source>
</evidence>